<feature type="domain" description="HTH tetR-type" evidence="5">
    <location>
        <begin position="25"/>
        <end position="85"/>
    </location>
</feature>
<dbReference type="SUPFAM" id="SSF46689">
    <property type="entry name" value="Homeodomain-like"/>
    <property type="match status" value="1"/>
</dbReference>
<dbReference type="Proteomes" id="UP001063368">
    <property type="component" value="Chromosome"/>
</dbReference>
<evidence type="ECO:0000256" key="2">
    <source>
        <dbReference type="ARBA" id="ARBA00023125"/>
    </source>
</evidence>
<keyword evidence="2 4" id="KW-0238">DNA-binding</keyword>
<evidence type="ECO:0000313" key="6">
    <source>
        <dbReference type="EMBL" id="UYB36073.1"/>
    </source>
</evidence>
<dbReference type="PANTHER" id="PTHR30055">
    <property type="entry name" value="HTH-TYPE TRANSCRIPTIONAL REGULATOR RUTR"/>
    <property type="match status" value="1"/>
</dbReference>
<feature type="DNA-binding region" description="H-T-H motif" evidence="4">
    <location>
        <begin position="48"/>
        <end position="67"/>
    </location>
</feature>
<dbReference type="Pfam" id="PF00440">
    <property type="entry name" value="TetR_N"/>
    <property type="match status" value="1"/>
</dbReference>
<dbReference type="InterPro" id="IPR023772">
    <property type="entry name" value="DNA-bd_HTH_TetR-type_CS"/>
</dbReference>
<dbReference type="InterPro" id="IPR001647">
    <property type="entry name" value="HTH_TetR"/>
</dbReference>
<reference evidence="6" key="1">
    <citation type="submission" date="2022-09" db="EMBL/GenBank/DDBJ databases">
        <authorList>
            <person name="Li D."/>
            <person name="Cheng J."/>
            <person name="Li Y."/>
        </authorList>
    </citation>
    <scope>NUCLEOTIDE SEQUENCE</scope>
    <source>
        <strain evidence="6">DL</strain>
    </source>
</reference>
<dbReference type="NCBIfam" id="NF041196">
    <property type="entry name" value="ScbR_bind_reg"/>
    <property type="match status" value="1"/>
</dbReference>
<gene>
    <name evidence="6" type="ORF">N9A08_15925</name>
</gene>
<dbReference type="InterPro" id="IPR047923">
    <property type="entry name" value="ArpA-like"/>
</dbReference>
<dbReference type="Gene3D" id="1.10.357.10">
    <property type="entry name" value="Tetracycline Repressor, domain 2"/>
    <property type="match status" value="1"/>
</dbReference>
<evidence type="ECO:0000256" key="4">
    <source>
        <dbReference type="PROSITE-ProRule" id="PRU00335"/>
    </source>
</evidence>
<dbReference type="PROSITE" id="PS50977">
    <property type="entry name" value="HTH_TETR_2"/>
    <property type="match status" value="1"/>
</dbReference>
<evidence type="ECO:0000256" key="3">
    <source>
        <dbReference type="ARBA" id="ARBA00023163"/>
    </source>
</evidence>
<evidence type="ECO:0000259" key="5">
    <source>
        <dbReference type="PROSITE" id="PS50977"/>
    </source>
</evidence>
<dbReference type="Pfam" id="PF21935">
    <property type="entry name" value="TetR_C_45"/>
    <property type="match status" value="1"/>
</dbReference>
<dbReference type="PRINTS" id="PR00455">
    <property type="entry name" value="HTHTETR"/>
</dbReference>
<accession>A0ABY6FSE6</accession>
<dbReference type="InterPro" id="IPR009057">
    <property type="entry name" value="Homeodomain-like_sf"/>
</dbReference>
<organism evidence="6 7">
    <name type="scientific">Arthrobacter koreensis</name>
    <dbReference type="NCBI Taxonomy" id="199136"/>
    <lineage>
        <taxon>Bacteria</taxon>
        <taxon>Bacillati</taxon>
        <taxon>Actinomycetota</taxon>
        <taxon>Actinomycetes</taxon>
        <taxon>Micrococcales</taxon>
        <taxon>Micrococcaceae</taxon>
        <taxon>Arthrobacter</taxon>
    </lineage>
</organism>
<dbReference type="EMBL" id="CP106856">
    <property type="protein sequence ID" value="UYB36073.1"/>
    <property type="molecule type" value="Genomic_DNA"/>
</dbReference>
<dbReference type="InterPro" id="IPR050109">
    <property type="entry name" value="HTH-type_TetR-like_transc_reg"/>
</dbReference>
<sequence>MHLTWRWGQCRAKDLTIKELQDRAKATRDAILAGAASVFEELGYGRASLSQVAERAGVTKGALYFHFPSKEDLARAVIAEQHGYVSADNSAVLQLGLPPLESMVVLCRRFAENLLQAPIVRAGTRLTLEASIFHEDVRQPYDDWIEVMARLACQAQEQGQIRAEVDAPAFGRLVVSALVGVQITSAMLTARSDLLERVEQMWTLMLPGVVVPALAGSIGELARYTPEGGQQLPDSKV</sequence>
<evidence type="ECO:0000313" key="7">
    <source>
        <dbReference type="Proteomes" id="UP001063368"/>
    </source>
</evidence>
<evidence type="ECO:0000256" key="1">
    <source>
        <dbReference type="ARBA" id="ARBA00023015"/>
    </source>
</evidence>
<dbReference type="RefSeq" id="WP_263127889.1">
    <property type="nucleotide sequence ID" value="NZ_CP106856.1"/>
</dbReference>
<dbReference type="PANTHER" id="PTHR30055:SF234">
    <property type="entry name" value="HTH-TYPE TRANSCRIPTIONAL REGULATOR BETI"/>
    <property type="match status" value="1"/>
</dbReference>
<protein>
    <submittedName>
        <fullName evidence="6">TetR/AcrR family transcriptional regulator</fullName>
    </submittedName>
</protein>
<keyword evidence="3" id="KW-0804">Transcription</keyword>
<dbReference type="SUPFAM" id="SSF48498">
    <property type="entry name" value="Tetracyclin repressor-like, C-terminal domain"/>
    <property type="match status" value="1"/>
</dbReference>
<dbReference type="InterPro" id="IPR054126">
    <property type="entry name" value="CprB_TetR_C"/>
</dbReference>
<dbReference type="InterPro" id="IPR036271">
    <property type="entry name" value="Tet_transcr_reg_TetR-rel_C_sf"/>
</dbReference>
<keyword evidence="7" id="KW-1185">Reference proteome</keyword>
<dbReference type="PROSITE" id="PS01081">
    <property type="entry name" value="HTH_TETR_1"/>
    <property type="match status" value="1"/>
</dbReference>
<keyword evidence="1" id="KW-0805">Transcription regulation</keyword>
<proteinExistence type="predicted"/>
<name>A0ABY6FSE6_9MICC</name>